<name>A0A2G9P3D4_AQUCT</name>
<keyword evidence="2" id="KW-1185">Reference proteome</keyword>
<gene>
    <name evidence="1" type="ORF">AB205_0075030</name>
</gene>
<dbReference type="Proteomes" id="UP000228934">
    <property type="component" value="Unassembled WGS sequence"/>
</dbReference>
<organism evidence="1 2">
    <name type="scientific">Aquarana catesbeiana</name>
    <name type="common">American bullfrog</name>
    <name type="synonym">Rana catesbeiana</name>
    <dbReference type="NCBI Taxonomy" id="8400"/>
    <lineage>
        <taxon>Eukaryota</taxon>
        <taxon>Metazoa</taxon>
        <taxon>Chordata</taxon>
        <taxon>Craniata</taxon>
        <taxon>Vertebrata</taxon>
        <taxon>Euteleostomi</taxon>
        <taxon>Amphibia</taxon>
        <taxon>Batrachia</taxon>
        <taxon>Anura</taxon>
        <taxon>Neobatrachia</taxon>
        <taxon>Ranoidea</taxon>
        <taxon>Ranidae</taxon>
        <taxon>Aquarana</taxon>
    </lineage>
</organism>
<reference evidence="2" key="1">
    <citation type="journal article" date="2017" name="Nat. Commun.">
        <title>The North American bullfrog draft genome provides insight into hormonal regulation of long noncoding RNA.</title>
        <authorList>
            <person name="Hammond S.A."/>
            <person name="Warren R.L."/>
            <person name="Vandervalk B.P."/>
            <person name="Kucuk E."/>
            <person name="Khan H."/>
            <person name="Gibb E.A."/>
            <person name="Pandoh P."/>
            <person name="Kirk H."/>
            <person name="Zhao Y."/>
            <person name="Jones M."/>
            <person name="Mungall A.J."/>
            <person name="Coope R."/>
            <person name="Pleasance S."/>
            <person name="Moore R.A."/>
            <person name="Holt R.A."/>
            <person name="Round J.M."/>
            <person name="Ohora S."/>
            <person name="Walle B.V."/>
            <person name="Veldhoen N."/>
            <person name="Helbing C.C."/>
            <person name="Birol I."/>
        </authorList>
    </citation>
    <scope>NUCLEOTIDE SEQUENCE [LARGE SCALE GENOMIC DNA]</scope>
</reference>
<dbReference type="EMBL" id="KV923335">
    <property type="protein sequence ID" value="PIN97855.1"/>
    <property type="molecule type" value="Genomic_DNA"/>
</dbReference>
<dbReference type="AlphaFoldDB" id="A0A2G9P3D4"/>
<sequence>MTDQGPEGDCLFKEITGNVFSVCQEKLHLSRAAPEDYWKPSYRYHNASYRQRLNLKSPELWSMRFQLNGGICLQPTNISQILIAWAPPADKDSQSSPIS</sequence>
<evidence type="ECO:0000313" key="2">
    <source>
        <dbReference type="Proteomes" id="UP000228934"/>
    </source>
</evidence>
<proteinExistence type="predicted"/>
<accession>A0A2G9P3D4</accession>
<evidence type="ECO:0000313" key="1">
    <source>
        <dbReference type="EMBL" id="PIN97855.1"/>
    </source>
</evidence>
<protein>
    <submittedName>
        <fullName evidence="1">Uncharacterized protein</fullName>
    </submittedName>
</protein>